<reference evidence="9 10" key="1">
    <citation type="journal article" date="2014" name="Genome Announc.">
        <title>Draft Genome Sequence of Propane- and Butane-Oxidizing Actinobacterium Rhodococcus ruber IEGM 231.</title>
        <authorList>
            <person name="Ivshina I.B."/>
            <person name="Kuyukina M.S."/>
            <person name="Krivoruchko A.V."/>
            <person name="Barbe V."/>
            <person name="Fischer C."/>
        </authorList>
    </citation>
    <scope>NUCLEOTIDE SEQUENCE [LARGE SCALE GENOMIC DNA]</scope>
</reference>
<organism evidence="9 10">
    <name type="scientific">Rhodococcus ruber</name>
    <dbReference type="NCBI Taxonomy" id="1830"/>
    <lineage>
        <taxon>Bacteria</taxon>
        <taxon>Bacillati</taxon>
        <taxon>Actinomycetota</taxon>
        <taxon>Actinomycetes</taxon>
        <taxon>Mycobacteriales</taxon>
        <taxon>Nocardiaceae</taxon>
        <taxon>Rhodococcus</taxon>
    </lineage>
</organism>
<feature type="domain" description="Cation efflux protein cytoplasmic" evidence="8">
    <location>
        <begin position="225"/>
        <end position="296"/>
    </location>
</feature>
<keyword evidence="3" id="KW-0813">Transport</keyword>
<dbReference type="GO" id="GO:0015093">
    <property type="term" value="F:ferrous iron transmembrane transporter activity"/>
    <property type="evidence" value="ECO:0007669"/>
    <property type="project" value="TreeGrafter"/>
</dbReference>
<evidence type="ECO:0000256" key="4">
    <source>
        <dbReference type="ARBA" id="ARBA00022692"/>
    </source>
</evidence>
<proteinExistence type="inferred from homology"/>
<keyword evidence="4" id="KW-0812">Transmembrane</keyword>
<evidence type="ECO:0000256" key="3">
    <source>
        <dbReference type="ARBA" id="ARBA00022448"/>
    </source>
</evidence>
<evidence type="ECO:0000256" key="6">
    <source>
        <dbReference type="ARBA" id="ARBA00023136"/>
    </source>
</evidence>
<dbReference type="PANTHER" id="PTHR43840:SF15">
    <property type="entry name" value="MITOCHONDRIAL METAL TRANSPORTER 1-RELATED"/>
    <property type="match status" value="1"/>
</dbReference>
<dbReference type="eggNOG" id="COG0053">
    <property type="taxonomic scope" value="Bacteria"/>
</dbReference>
<dbReference type="GO" id="GO:0005886">
    <property type="term" value="C:plasma membrane"/>
    <property type="evidence" value="ECO:0007669"/>
    <property type="project" value="TreeGrafter"/>
</dbReference>
<evidence type="ECO:0000313" key="9">
    <source>
        <dbReference type="EMBL" id="CDZ88325.1"/>
    </source>
</evidence>
<dbReference type="GO" id="GO:0006882">
    <property type="term" value="P:intracellular zinc ion homeostasis"/>
    <property type="evidence" value="ECO:0007669"/>
    <property type="project" value="TreeGrafter"/>
</dbReference>
<dbReference type="RefSeq" id="WP_017681144.1">
    <property type="nucleotide sequence ID" value="NZ_CP024890.1"/>
</dbReference>
<evidence type="ECO:0000256" key="5">
    <source>
        <dbReference type="ARBA" id="ARBA00022989"/>
    </source>
</evidence>
<dbReference type="InterPro" id="IPR050291">
    <property type="entry name" value="CDF_Transporter"/>
</dbReference>
<dbReference type="Gene3D" id="3.30.70.1350">
    <property type="entry name" value="Cation efflux protein, cytoplasmic domain"/>
    <property type="match status" value="1"/>
</dbReference>
<keyword evidence="6" id="KW-0472">Membrane</keyword>
<dbReference type="AlphaFoldDB" id="A0A098BJB3"/>
<dbReference type="InterPro" id="IPR036837">
    <property type="entry name" value="Cation_efflux_CTD_sf"/>
</dbReference>
<dbReference type="Pfam" id="PF01545">
    <property type="entry name" value="Cation_efflux"/>
    <property type="match status" value="1"/>
</dbReference>
<comment type="similarity">
    <text evidence="2">Belongs to the cation diffusion facilitator (CDF) transporter (TC 2.A.4) family.</text>
</comment>
<dbReference type="GO" id="GO:0015086">
    <property type="term" value="F:cadmium ion transmembrane transporter activity"/>
    <property type="evidence" value="ECO:0007669"/>
    <property type="project" value="TreeGrafter"/>
</dbReference>
<evidence type="ECO:0000313" key="10">
    <source>
        <dbReference type="Proteomes" id="UP000042997"/>
    </source>
</evidence>
<dbReference type="PANTHER" id="PTHR43840">
    <property type="entry name" value="MITOCHONDRIAL METAL TRANSPORTER 1-RELATED"/>
    <property type="match status" value="1"/>
</dbReference>
<dbReference type="InterPro" id="IPR002524">
    <property type="entry name" value="Cation_efflux"/>
</dbReference>
<dbReference type="EMBL" id="CCSD01000050">
    <property type="protein sequence ID" value="CDZ88325.1"/>
    <property type="molecule type" value="Genomic_DNA"/>
</dbReference>
<dbReference type="SUPFAM" id="SSF160240">
    <property type="entry name" value="Cation efflux protein cytoplasmic domain-like"/>
    <property type="match status" value="1"/>
</dbReference>
<evidence type="ECO:0000256" key="1">
    <source>
        <dbReference type="ARBA" id="ARBA00004141"/>
    </source>
</evidence>
<dbReference type="NCBIfam" id="TIGR01297">
    <property type="entry name" value="CDF"/>
    <property type="match status" value="1"/>
</dbReference>
<dbReference type="Pfam" id="PF16916">
    <property type="entry name" value="ZT_dimer"/>
    <property type="match status" value="1"/>
</dbReference>
<comment type="subcellular location">
    <subcellularLocation>
        <location evidence="1">Membrane</location>
        <topology evidence="1">Multi-pass membrane protein</topology>
    </subcellularLocation>
</comment>
<dbReference type="InterPro" id="IPR027470">
    <property type="entry name" value="Cation_efflux_CTD"/>
</dbReference>
<dbReference type="InterPro" id="IPR058533">
    <property type="entry name" value="Cation_efflux_TM"/>
</dbReference>
<accession>A0A098BJB3</accession>
<keyword evidence="5" id="KW-1133">Transmembrane helix</keyword>
<feature type="domain" description="Cation efflux protein transmembrane" evidence="7">
    <location>
        <begin position="21"/>
        <end position="214"/>
    </location>
</feature>
<name>A0A098BJB3_9NOCA</name>
<dbReference type="GO" id="GO:0015341">
    <property type="term" value="F:zinc efflux antiporter activity"/>
    <property type="evidence" value="ECO:0007669"/>
    <property type="project" value="TreeGrafter"/>
</dbReference>
<dbReference type="SUPFAM" id="SSF161111">
    <property type="entry name" value="Cation efflux protein transmembrane domain-like"/>
    <property type="match status" value="1"/>
</dbReference>
<dbReference type="Gene3D" id="1.20.1510.10">
    <property type="entry name" value="Cation efflux protein transmembrane domain"/>
    <property type="match status" value="1"/>
</dbReference>
<dbReference type="Proteomes" id="UP000042997">
    <property type="component" value="Unassembled WGS sequence"/>
</dbReference>
<evidence type="ECO:0000259" key="8">
    <source>
        <dbReference type="Pfam" id="PF16916"/>
    </source>
</evidence>
<dbReference type="InterPro" id="IPR027469">
    <property type="entry name" value="Cation_efflux_TMD_sf"/>
</dbReference>
<evidence type="ECO:0000256" key="2">
    <source>
        <dbReference type="ARBA" id="ARBA00008114"/>
    </source>
</evidence>
<evidence type="ECO:0000259" key="7">
    <source>
        <dbReference type="Pfam" id="PF01545"/>
    </source>
</evidence>
<dbReference type="OrthoDB" id="9813655at2"/>
<protein>
    <submittedName>
        <fullName evidence="9">Uncharacterized protein</fullName>
    </submittedName>
</protein>
<dbReference type="GeneID" id="66833709"/>
<gene>
    <name evidence="9" type="ORF">RHRU231_40075</name>
</gene>
<sequence length="304" mass="32081">MTTSVPESRQQQDRLLFRFMLLSLAAAVVTIVLKASAAWSTGSVGFLSDALESGVNLVAAVVALIALRVAARPPDASHHFGHGKAEYVSALVEGAMIFVAATAIIWTAIERLISPVPLVQPGLGLALSTVASVINLGVGLTLLRVGRTHRSITLVADGKHLLTDVWTSAGVIVGIALVAVTGWEPLDPIVALAVGVNILWTGYRLLRGSVSGLLSAALPQHEQDQVNAVLDRFRAECPVEFAPLRTVESGRQRQVFVVVTVPGDWTVRTAHDMADRIEAAIDAVLPHTETFIHVEPATAGPGSA</sequence>